<dbReference type="Gene3D" id="1.25.10.10">
    <property type="entry name" value="Leucine-rich Repeat Variant"/>
    <property type="match status" value="3"/>
</dbReference>
<feature type="region of interest" description="Disordered" evidence="1">
    <location>
        <begin position="400"/>
        <end position="460"/>
    </location>
</feature>
<sequence length="1371" mass="149181">MEPLTTGVLTNVASQIVTAGAGRIWRSLRSGRDSRELRDVVERTLTRAVRDARPVDAGTGTVDEAAWWDAVADDLGKVFRGDAARVLVGALDGLDDELARREVEARLRSALDEAGYDLDQLRNVIDVDHFLRILPDVLADEVIRSAPSLQDRLTMKMLAMLIANTRTDRLPEPTPQQLRADVERLLHDIELETERRDRLPRYLPDDFDVGRVNRPVQVRNPVRRAGAEDGASTGRAGRAVDVDSFSSTPIGRASRAEAARMYQQPGDQVDGPTMSWQVLLRQHPRVVVLGDPGMGKSWLIRTEAHRLAGIARRKLVAATTAEDVTIPLTARCDELAGADGDTLGEALARIVARRHGLAPSTTVWLAGQVDAGRSAVLLDAWDELPGAEEENRIRDLLAGLPAPSEQRTEELPAGPPGGTRDLTDESGEEAWPGGTASSGKPGSHPDGITDSAPGTDGRGPAICVITSRIAGYSGPPLPRPVAEVELRPFAAGDVDATVAAWNLDSEAEARLRAALRQPAAAGMARNPLLLSLLCAAARAEESLPTVRWQLLDRIVRGFLTVNRRQPAMGASRKHEEVEKYLRLSGAIALHFATRRGGWSDAMPVDQIVDVLVGRPELAALGQDPHAVIDSLARVAGLLTPVGSQADGRDAPYRFVHRTVAEYLVAREVARLAASGDGVRPDPGPGHGGGSGDWLDLVRRHLWFDPDWYEVIPMLGGQLEDPVPLLDHLLELADDPFHLGLRTAARIVAERPDPTAPRAGAQIERMIDRLVSLYEIRAFRNGVREALSRLTPRVTAAALAPVFERLEDDRRIGAGDLIGVLAGAVDRDEVRRVLLRMAGDESRSPQAIRALAGAVGHPEVREALLRRLADGREFVRAAAAESLTGAVDQPEVRAALIELLGARDEEAGQAAIEALGGHLDRPDVRQAFVGLLETHPDDFVRTQALRALAPATHHDDVRAALVRKMKSGDRSDRLLRRAAQTLSVVVEHDDVRDVLVYLMGHAPDARLRDEAGYALHALRDHEDVREPYARWSAGRRVADPDQGGDLSAFQPVLEILDRHERTDVRRFAIRLLANSVEPAAVRQVFRHVLTVEQDLGVAAVAAMALAGRLEPLPAVLRAVDPRRLWDPDGPDLMSGHSGVTAEPDLRDAFVPLVCDDAAGPRERVQHVVLGQLERHLDRADARATLIELLSCEIADLRASAARALAAVAAHEEVRRALVRRLTEEPDREVLEIVARAITGAEHVETRPQLMELLTQHPKESVRSAAVQALGWSLDIPEMCRLVLDQLTRSDLMVALQANHAVRSTGNLPYGRLGQRLQTVCEELADASIMTKVAVCEPLEELAARAYRHVAADRRAGILRVFAMVTRAADVAS</sequence>
<reference evidence="2 3" key="1">
    <citation type="submission" date="2019-03" db="EMBL/GenBank/DDBJ databases">
        <title>Draft genome sequences of novel Actinobacteria.</title>
        <authorList>
            <person name="Sahin N."/>
            <person name="Ay H."/>
            <person name="Saygin H."/>
        </authorList>
    </citation>
    <scope>NUCLEOTIDE SEQUENCE [LARGE SCALE GENOMIC DNA]</scope>
    <source>
        <strain evidence="2 3">5K138</strain>
    </source>
</reference>
<dbReference type="OrthoDB" id="135105at2"/>
<dbReference type="Gene3D" id="3.40.50.300">
    <property type="entry name" value="P-loop containing nucleotide triphosphate hydrolases"/>
    <property type="match status" value="1"/>
</dbReference>
<dbReference type="SUPFAM" id="SSF48371">
    <property type="entry name" value="ARM repeat"/>
    <property type="match status" value="1"/>
</dbReference>
<protein>
    <recommendedName>
        <fullName evidence="4">HEAT repeat domain-containing protein</fullName>
    </recommendedName>
</protein>
<dbReference type="RefSeq" id="WP_131893377.1">
    <property type="nucleotide sequence ID" value="NZ_SMKZ01000009.1"/>
</dbReference>
<dbReference type="InterPro" id="IPR011989">
    <property type="entry name" value="ARM-like"/>
</dbReference>
<evidence type="ECO:0000313" key="3">
    <source>
        <dbReference type="Proteomes" id="UP000294739"/>
    </source>
</evidence>
<dbReference type="InterPro" id="IPR027417">
    <property type="entry name" value="P-loop_NTPase"/>
</dbReference>
<dbReference type="InterPro" id="IPR016024">
    <property type="entry name" value="ARM-type_fold"/>
</dbReference>
<dbReference type="GO" id="GO:0016491">
    <property type="term" value="F:oxidoreductase activity"/>
    <property type="evidence" value="ECO:0007669"/>
    <property type="project" value="TreeGrafter"/>
</dbReference>
<dbReference type="EMBL" id="SMKZ01000009">
    <property type="protein sequence ID" value="TDE11802.1"/>
    <property type="molecule type" value="Genomic_DNA"/>
</dbReference>
<dbReference type="Pfam" id="PF13646">
    <property type="entry name" value="HEAT_2"/>
    <property type="match status" value="2"/>
</dbReference>
<dbReference type="Proteomes" id="UP000294739">
    <property type="component" value="Unassembled WGS sequence"/>
</dbReference>
<gene>
    <name evidence="2" type="ORF">E1269_08545</name>
</gene>
<keyword evidence="3" id="KW-1185">Reference proteome</keyword>
<evidence type="ECO:0008006" key="4">
    <source>
        <dbReference type="Google" id="ProtNLM"/>
    </source>
</evidence>
<dbReference type="PANTHER" id="PTHR12697:SF5">
    <property type="entry name" value="DEOXYHYPUSINE HYDROXYLASE"/>
    <property type="match status" value="1"/>
</dbReference>
<name>A0A4R5DDA6_9ACTN</name>
<accession>A0A4R5DDA6</accession>
<evidence type="ECO:0000256" key="1">
    <source>
        <dbReference type="SAM" id="MobiDB-lite"/>
    </source>
</evidence>
<comment type="caution">
    <text evidence="2">The sequence shown here is derived from an EMBL/GenBank/DDBJ whole genome shotgun (WGS) entry which is preliminary data.</text>
</comment>
<dbReference type="PANTHER" id="PTHR12697">
    <property type="entry name" value="PBS LYASE HEAT-LIKE PROTEIN"/>
    <property type="match status" value="1"/>
</dbReference>
<dbReference type="InParanoid" id="A0A4R5DDA6"/>
<evidence type="ECO:0000313" key="2">
    <source>
        <dbReference type="EMBL" id="TDE11802.1"/>
    </source>
</evidence>
<organism evidence="2 3">
    <name type="scientific">Jiangella asiatica</name>
    <dbReference type="NCBI Taxonomy" id="2530372"/>
    <lineage>
        <taxon>Bacteria</taxon>
        <taxon>Bacillati</taxon>
        <taxon>Actinomycetota</taxon>
        <taxon>Actinomycetes</taxon>
        <taxon>Jiangellales</taxon>
        <taxon>Jiangellaceae</taxon>
        <taxon>Jiangella</taxon>
    </lineage>
</organism>
<proteinExistence type="predicted"/>